<dbReference type="KEGG" id="lsw:GTO87_03030"/>
<organism evidence="1 2">
    <name type="scientific">Ligilactobacillus saerimneri</name>
    <dbReference type="NCBI Taxonomy" id="228229"/>
    <lineage>
        <taxon>Bacteria</taxon>
        <taxon>Bacillati</taxon>
        <taxon>Bacillota</taxon>
        <taxon>Bacilli</taxon>
        <taxon>Lactobacillales</taxon>
        <taxon>Lactobacillaceae</taxon>
        <taxon>Ligilactobacillus</taxon>
    </lineage>
</organism>
<dbReference type="Proteomes" id="UP000510886">
    <property type="component" value="Chromosome"/>
</dbReference>
<dbReference type="EMBL" id="CP047418">
    <property type="protein sequence ID" value="QLL77662.1"/>
    <property type="molecule type" value="Genomic_DNA"/>
</dbReference>
<dbReference type="RefSeq" id="WP_180849479.1">
    <property type="nucleotide sequence ID" value="NZ_CP047418.1"/>
</dbReference>
<proteinExistence type="predicted"/>
<reference evidence="1 2" key="1">
    <citation type="submission" date="2020-01" db="EMBL/GenBank/DDBJ databases">
        <title>Complete and circular genome sequences of six lactobacillus isolates from horses.</title>
        <authorList>
            <person name="Hassan H.M."/>
        </authorList>
    </citation>
    <scope>NUCLEOTIDE SEQUENCE [LARGE SCALE GENOMIC DNA]</scope>
    <source>
        <strain evidence="1 2">1A</strain>
    </source>
</reference>
<protein>
    <submittedName>
        <fullName evidence="1">Uncharacterized protein</fullName>
    </submittedName>
</protein>
<accession>A0A7H9EK48</accession>
<sequence length="167" mass="17800">MSLKFTDIAQGDGQGVAKVNKNFDLVEQTLNQEEVKTVQISLMGDWRVANNNPLTLTITPYGATLRGYIADKDSYLVGSGTSNPTAGYGSNAPLGQLPQSVDFRGKRYKFSVGIPVLCALGGAGGNTGVNGVRMLDAGNGLLYLYEPKDNVQGNGISIYTPVDMYEI</sequence>
<dbReference type="AlphaFoldDB" id="A0A7H9EK48"/>
<gene>
    <name evidence="1" type="ORF">GTO87_03030</name>
</gene>
<evidence type="ECO:0000313" key="2">
    <source>
        <dbReference type="Proteomes" id="UP000510886"/>
    </source>
</evidence>
<name>A0A7H9EK48_9LACO</name>
<evidence type="ECO:0000313" key="1">
    <source>
        <dbReference type="EMBL" id="QLL77662.1"/>
    </source>
</evidence>